<feature type="domain" description="UDP N-acetylglucosamine O-acyltransferase C-terminal" evidence="8">
    <location>
        <begin position="181"/>
        <end position="255"/>
    </location>
</feature>
<sequence length="256" mass="27740">MAQKGHSEDSGHRSLIDPEAEVAEDVELGEGVIIGPEVVIKEGTFISSGVEIRGDTYIGCNNYIDRGVLMGFQPQHLGYDDERTRLIIGNNNYIGTRATLHRGTEERGMTKIGDGNHLGTCVHIAHDCLLADNIRMEEFTQLGGHVEIGSHSQIGALTGIHQFVRLGSGSQVEPQAKVNQDVPPYLKAGGHPARLKGPGNCPDSEVKLQIARAFELLCRSDLNVSQAAKEIEANLDGAEITEFLTFLDSSDRGICR</sequence>
<keyword evidence="10" id="KW-1185">Reference proteome</keyword>
<reference evidence="9 10" key="1">
    <citation type="submission" date="2016-10" db="EMBL/GenBank/DDBJ databases">
        <authorList>
            <person name="de Groot N.N."/>
        </authorList>
    </citation>
    <scope>NUCLEOTIDE SEQUENCE [LARGE SCALE GENOMIC DNA]</scope>
    <source>
        <strain evidence="9 10">SLAS-1</strain>
    </source>
</reference>
<evidence type="ECO:0000313" key="10">
    <source>
        <dbReference type="Proteomes" id="UP000199476"/>
    </source>
</evidence>
<dbReference type="Gene3D" id="1.20.1180.10">
    <property type="entry name" value="Udp N-acetylglucosamine O-acyltransferase, C-terminal domain"/>
    <property type="match status" value="1"/>
</dbReference>
<dbReference type="AlphaFoldDB" id="A0A1G9LWS3"/>
<evidence type="ECO:0000256" key="6">
    <source>
        <dbReference type="ARBA" id="ARBA00023098"/>
    </source>
</evidence>
<evidence type="ECO:0000256" key="7">
    <source>
        <dbReference type="ARBA" id="ARBA00023315"/>
    </source>
</evidence>
<evidence type="ECO:0000256" key="2">
    <source>
        <dbReference type="ARBA" id="ARBA00022516"/>
    </source>
</evidence>
<name>A0A1G9LWS3_9FIRM</name>
<proteinExistence type="predicted"/>
<dbReference type="EMBL" id="FNGO01000007">
    <property type="protein sequence ID" value="SDL66428.1"/>
    <property type="molecule type" value="Genomic_DNA"/>
</dbReference>
<keyword evidence="3" id="KW-0441">Lipid A biosynthesis</keyword>
<dbReference type="RefSeq" id="WP_089759323.1">
    <property type="nucleotide sequence ID" value="NZ_FNGO01000007.1"/>
</dbReference>
<dbReference type="Pfam" id="PF13720">
    <property type="entry name" value="Acetyltransf_11"/>
    <property type="match status" value="1"/>
</dbReference>
<keyword evidence="5" id="KW-0677">Repeat</keyword>
<dbReference type="InterPro" id="IPR037157">
    <property type="entry name" value="Acetyltransf_C_sf"/>
</dbReference>
<dbReference type="PANTHER" id="PTHR43480">
    <property type="entry name" value="ACYL-[ACYL-CARRIER-PROTEIN]--UDP-N-ACETYLGLUCOSAMINE O-ACYLTRANSFERASE"/>
    <property type="match status" value="1"/>
</dbReference>
<dbReference type="InterPro" id="IPR010137">
    <property type="entry name" value="Lipid_A_LpxA"/>
</dbReference>
<dbReference type="GO" id="GO:0009245">
    <property type="term" value="P:lipid A biosynthetic process"/>
    <property type="evidence" value="ECO:0007669"/>
    <property type="project" value="UniProtKB-KW"/>
</dbReference>
<evidence type="ECO:0000256" key="3">
    <source>
        <dbReference type="ARBA" id="ARBA00022556"/>
    </source>
</evidence>
<evidence type="ECO:0000256" key="5">
    <source>
        <dbReference type="ARBA" id="ARBA00022737"/>
    </source>
</evidence>
<keyword evidence="6" id="KW-0443">Lipid metabolism</keyword>
<keyword evidence="2" id="KW-0444">Lipid biosynthesis</keyword>
<dbReference type="PANTHER" id="PTHR43480:SF1">
    <property type="entry name" value="ACYL-[ACYL-CARRIER-PROTEIN]--UDP-N-ACETYLGLUCOSAMINE O-ACYLTRANSFERASE, MITOCHONDRIAL-RELATED"/>
    <property type="match status" value="1"/>
</dbReference>
<dbReference type="PROSITE" id="PS00101">
    <property type="entry name" value="HEXAPEP_TRANSFERASES"/>
    <property type="match status" value="1"/>
</dbReference>
<dbReference type="GO" id="GO:0016020">
    <property type="term" value="C:membrane"/>
    <property type="evidence" value="ECO:0007669"/>
    <property type="project" value="GOC"/>
</dbReference>
<dbReference type="OrthoDB" id="9801697at2"/>
<accession>A0A1G9LWS3</accession>
<evidence type="ECO:0000256" key="4">
    <source>
        <dbReference type="ARBA" id="ARBA00022679"/>
    </source>
</evidence>
<dbReference type="Gene3D" id="2.160.10.10">
    <property type="entry name" value="Hexapeptide repeat proteins"/>
    <property type="match status" value="1"/>
</dbReference>
<dbReference type="InterPro" id="IPR029098">
    <property type="entry name" value="Acetyltransf_C"/>
</dbReference>
<evidence type="ECO:0000256" key="1">
    <source>
        <dbReference type="ARBA" id="ARBA00022490"/>
    </source>
</evidence>
<dbReference type="SUPFAM" id="SSF51161">
    <property type="entry name" value="Trimeric LpxA-like enzymes"/>
    <property type="match status" value="1"/>
</dbReference>
<keyword evidence="4 9" id="KW-0808">Transferase</keyword>
<gene>
    <name evidence="9" type="ORF">SAMN04488692_10736</name>
</gene>
<dbReference type="PIRSF" id="PIRSF000456">
    <property type="entry name" value="UDP-GlcNAc_acltr"/>
    <property type="match status" value="1"/>
</dbReference>
<evidence type="ECO:0000259" key="8">
    <source>
        <dbReference type="Pfam" id="PF13720"/>
    </source>
</evidence>
<dbReference type="InterPro" id="IPR018357">
    <property type="entry name" value="Hexapep_transf_CS"/>
</dbReference>
<dbReference type="Proteomes" id="UP000199476">
    <property type="component" value="Unassembled WGS sequence"/>
</dbReference>
<keyword evidence="7 9" id="KW-0012">Acyltransferase</keyword>
<protein>
    <submittedName>
        <fullName evidence="9">Acyl-[acyl-carrier-protein]--UDP-N-acetylglucosamine O-acyltransferase</fullName>
    </submittedName>
</protein>
<dbReference type="GO" id="GO:0008780">
    <property type="term" value="F:acyl-[acyl-carrier-protein]-UDP-N-acetylglucosamine O-acyltransferase activity"/>
    <property type="evidence" value="ECO:0007669"/>
    <property type="project" value="InterPro"/>
</dbReference>
<keyword evidence="1" id="KW-0963">Cytoplasm</keyword>
<dbReference type="InterPro" id="IPR011004">
    <property type="entry name" value="Trimer_LpxA-like_sf"/>
</dbReference>
<evidence type="ECO:0000313" key="9">
    <source>
        <dbReference type="EMBL" id="SDL66428.1"/>
    </source>
</evidence>
<dbReference type="STRING" id="321763.SAMN04488692_10736"/>
<organism evidence="9 10">
    <name type="scientific">Halarsenatibacter silvermanii</name>
    <dbReference type="NCBI Taxonomy" id="321763"/>
    <lineage>
        <taxon>Bacteria</taxon>
        <taxon>Bacillati</taxon>
        <taxon>Bacillota</taxon>
        <taxon>Clostridia</taxon>
        <taxon>Halanaerobiales</taxon>
        <taxon>Halarsenatibacteraceae</taxon>
        <taxon>Halarsenatibacter</taxon>
    </lineage>
</organism>